<dbReference type="Proteomes" id="UP001140096">
    <property type="component" value="Unassembled WGS sequence"/>
</dbReference>
<proteinExistence type="predicted"/>
<comment type="caution">
    <text evidence="1">The sequence shown here is derived from an EMBL/GenBank/DDBJ whole genome shotgun (WGS) entry which is preliminary data.</text>
</comment>
<gene>
    <name evidence="1" type="ORF">H4S07_001653</name>
</gene>
<reference evidence="1" key="1">
    <citation type="submission" date="2022-07" db="EMBL/GenBank/DDBJ databases">
        <title>Phylogenomic reconstructions and comparative analyses of Kickxellomycotina fungi.</title>
        <authorList>
            <person name="Reynolds N.K."/>
            <person name="Stajich J.E."/>
            <person name="Barry K."/>
            <person name="Grigoriev I.V."/>
            <person name="Crous P."/>
            <person name="Smith M.E."/>
        </authorList>
    </citation>
    <scope>NUCLEOTIDE SEQUENCE</scope>
    <source>
        <strain evidence="1">CBS 102833</strain>
    </source>
</reference>
<keyword evidence="2" id="KW-1185">Reference proteome</keyword>
<name>A0ACC1LN19_9FUNG</name>
<accession>A0ACC1LN19</accession>
<evidence type="ECO:0000313" key="2">
    <source>
        <dbReference type="Proteomes" id="UP001140096"/>
    </source>
</evidence>
<evidence type="ECO:0000313" key="1">
    <source>
        <dbReference type="EMBL" id="KAJ2812065.1"/>
    </source>
</evidence>
<sequence length="317" mass="35221">MDSATCGRQLAGREHNKEYLRALIARVEATKQAVQDHLGRTTSSDRRSDDKGDAFVKPLTTTRINEIVQDVISKRSTWTELREQYPPEQSCLAPLITTLSASEAVTGTEVTDLDAILMVDSVYRQAAAMAAYGYDILNFSLDGVQVNRRRVKQASDIFAKLCATLTDTRDRHIDLVTRKIAEKVNAYRREQSVSSESESESVLESGRTVPVKPTIQHVDPIARRQRRRVNRLGASERNHPYCRRRSYLDDSAQQLPDRGATQVVGSTTIASPHTLLPSSDDSQESGRCVVDEPIAATPTTISNPDGTHVIDRPSRHP</sequence>
<protein>
    <submittedName>
        <fullName evidence="1">Uncharacterized protein</fullName>
    </submittedName>
</protein>
<organism evidence="1 2">
    <name type="scientific">Coemansia furcata</name>
    <dbReference type="NCBI Taxonomy" id="417177"/>
    <lineage>
        <taxon>Eukaryota</taxon>
        <taxon>Fungi</taxon>
        <taxon>Fungi incertae sedis</taxon>
        <taxon>Zoopagomycota</taxon>
        <taxon>Kickxellomycotina</taxon>
        <taxon>Kickxellomycetes</taxon>
        <taxon>Kickxellales</taxon>
        <taxon>Kickxellaceae</taxon>
        <taxon>Coemansia</taxon>
    </lineage>
</organism>
<dbReference type="EMBL" id="JANBUP010000299">
    <property type="protein sequence ID" value="KAJ2812065.1"/>
    <property type="molecule type" value="Genomic_DNA"/>
</dbReference>